<accession>A0A1D3D3G6</accession>
<dbReference type="InParanoid" id="A0A1D3D3G6"/>
<evidence type="ECO:0000313" key="3">
    <source>
        <dbReference type="Proteomes" id="UP000095192"/>
    </source>
</evidence>
<feature type="region of interest" description="Disordered" evidence="1">
    <location>
        <begin position="334"/>
        <end position="374"/>
    </location>
</feature>
<feature type="compositionally biased region" description="Polar residues" evidence="1">
    <location>
        <begin position="252"/>
        <end position="265"/>
    </location>
</feature>
<dbReference type="VEuPathDB" id="ToxoDB:cyc_06563"/>
<feature type="region of interest" description="Disordered" evidence="1">
    <location>
        <begin position="391"/>
        <end position="414"/>
    </location>
</feature>
<evidence type="ECO:0000313" key="2">
    <source>
        <dbReference type="EMBL" id="OEH77977.1"/>
    </source>
</evidence>
<feature type="region of interest" description="Disordered" evidence="1">
    <location>
        <begin position="245"/>
        <end position="282"/>
    </location>
</feature>
<organism evidence="2 3">
    <name type="scientific">Cyclospora cayetanensis</name>
    <dbReference type="NCBI Taxonomy" id="88456"/>
    <lineage>
        <taxon>Eukaryota</taxon>
        <taxon>Sar</taxon>
        <taxon>Alveolata</taxon>
        <taxon>Apicomplexa</taxon>
        <taxon>Conoidasida</taxon>
        <taxon>Coccidia</taxon>
        <taxon>Eucoccidiorida</taxon>
        <taxon>Eimeriorina</taxon>
        <taxon>Eimeriidae</taxon>
        <taxon>Cyclospora</taxon>
    </lineage>
</organism>
<dbReference type="VEuPathDB" id="ToxoDB:LOC34622701"/>
<keyword evidence="3" id="KW-1185">Reference proteome</keyword>
<feature type="compositionally biased region" description="Polar residues" evidence="1">
    <location>
        <begin position="358"/>
        <end position="374"/>
    </location>
</feature>
<name>A0A1D3D3G6_9EIME</name>
<gene>
    <name evidence="2" type="ORF">cyc_06563</name>
</gene>
<protein>
    <submittedName>
        <fullName evidence="2">Uncharacterized protein</fullName>
    </submittedName>
</protein>
<dbReference type="Proteomes" id="UP000095192">
    <property type="component" value="Unassembled WGS sequence"/>
</dbReference>
<dbReference type="AlphaFoldDB" id="A0A1D3D3G6"/>
<reference evidence="2 3" key="1">
    <citation type="journal article" date="2016" name="BMC Genomics">
        <title>Comparative genomics reveals Cyclospora cayetanensis possesses coccidia-like metabolism and invasion components but unique surface antigens.</title>
        <authorList>
            <person name="Liu S."/>
            <person name="Wang L."/>
            <person name="Zheng H."/>
            <person name="Xu Z."/>
            <person name="Roellig D.M."/>
            <person name="Li N."/>
            <person name="Frace M.A."/>
            <person name="Tang K."/>
            <person name="Arrowood M.J."/>
            <person name="Moss D.M."/>
            <person name="Zhang L."/>
            <person name="Feng Y."/>
            <person name="Xiao L."/>
        </authorList>
    </citation>
    <scope>NUCLEOTIDE SEQUENCE [LARGE SCALE GENOMIC DNA]</scope>
    <source>
        <strain evidence="2 3">CHN_HEN01</strain>
    </source>
</reference>
<evidence type="ECO:0000256" key="1">
    <source>
        <dbReference type="SAM" id="MobiDB-lite"/>
    </source>
</evidence>
<comment type="caution">
    <text evidence="2">The sequence shown here is derived from an EMBL/GenBank/DDBJ whole genome shotgun (WGS) entry which is preliminary data.</text>
</comment>
<sequence length="414" mass="43767">MSSAKAVCFLEPEAAVSRPTRSAVFISEWYLATFAEQQWPAVVKWTFVLGVVSLRNSGLPLHSLSVQDLISIVNGTSFMMPLCTGSSSTYPAWSRTPLNDEEADALVRNRMQRLRLTDQPEKKQRQLLLRQRNLQPGKAAAASRVVSGFFADRQSAEQVFLSSLRAESNSVSLRAAAASASFPERVRVGSSTEAQGKAAAANSGFAAGSAAIPVSPGLSDVVDVGGFASSAVPLAKESAAALSVGAAKDSRNVSNPANASISSTRGRGGDEDASWRQQPQQRPLQGFVTAEDLLGQFSFEPPAHQLDKHQPDGATEQHILSAVSAAAGQPTLVPPAAYPQASQTGEFPAASGAGVPTFGTSNSNTSRASENPSEISTAVLLAGSEMEIQRALKQEDQQQQRHHPRACAFEIPLD</sequence>
<proteinExistence type="predicted"/>
<dbReference type="EMBL" id="JROU02000911">
    <property type="protein sequence ID" value="OEH77977.1"/>
    <property type="molecule type" value="Genomic_DNA"/>
</dbReference>